<dbReference type="PANTHER" id="PTHR23132">
    <property type="entry name" value="D-ALANINE--D-ALANINE LIGASE"/>
    <property type="match status" value="1"/>
</dbReference>
<evidence type="ECO:0000256" key="1">
    <source>
        <dbReference type="ARBA" id="ARBA00010871"/>
    </source>
</evidence>
<dbReference type="GO" id="GO:0008716">
    <property type="term" value="F:D-alanine-D-alanine ligase activity"/>
    <property type="evidence" value="ECO:0007669"/>
    <property type="project" value="InterPro"/>
</dbReference>
<gene>
    <name evidence="5" type="ORF">H8E41_13800</name>
</gene>
<dbReference type="AlphaFoldDB" id="A0A8J6NI67"/>
<dbReference type="EMBL" id="JACNJZ010000206">
    <property type="protein sequence ID" value="MBC8318969.1"/>
    <property type="molecule type" value="Genomic_DNA"/>
</dbReference>
<dbReference type="InterPro" id="IPR011095">
    <property type="entry name" value="Dala_Dala_lig_C"/>
</dbReference>
<evidence type="ECO:0000256" key="2">
    <source>
        <dbReference type="ARBA" id="ARBA00022598"/>
    </source>
</evidence>
<reference evidence="5 6" key="1">
    <citation type="submission" date="2020-08" db="EMBL/GenBank/DDBJ databases">
        <title>Bridging the membrane lipid divide: bacteria of the FCB group superphylum have the potential to synthesize archaeal ether lipids.</title>
        <authorList>
            <person name="Villanueva L."/>
            <person name="Von Meijenfeldt F.A.B."/>
            <person name="Westbye A.B."/>
            <person name="Yadav S."/>
            <person name="Hopmans E.C."/>
            <person name="Dutilh B.E."/>
            <person name="Sinninghe Damste J.S."/>
        </authorList>
    </citation>
    <scope>NUCLEOTIDE SEQUENCE [LARGE SCALE GENOMIC DNA]</scope>
    <source>
        <strain evidence="5">NIOZ-UU47</strain>
    </source>
</reference>
<dbReference type="PANTHER" id="PTHR23132:SF23">
    <property type="entry name" value="D-ALANINE--D-ALANINE LIGASE B"/>
    <property type="match status" value="1"/>
</dbReference>
<dbReference type="Proteomes" id="UP000614424">
    <property type="component" value="Unassembled WGS sequence"/>
</dbReference>
<dbReference type="InterPro" id="IPR011761">
    <property type="entry name" value="ATP-grasp"/>
</dbReference>
<organism evidence="5 6">
    <name type="scientific">Candidatus Desulfobia pelagia</name>
    <dbReference type="NCBI Taxonomy" id="2841692"/>
    <lineage>
        <taxon>Bacteria</taxon>
        <taxon>Pseudomonadati</taxon>
        <taxon>Thermodesulfobacteriota</taxon>
        <taxon>Desulfobulbia</taxon>
        <taxon>Desulfobulbales</taxon>
        <taxon>Desulfobulbaceae</taxon>
        <taxon>Candidatus Desulfobia</taxon>
    </lineage>
</organism>
<evidence type="ECO:0000256" key="3">
    <source>
        <dbReference type="PROSITE-ProRule" id="PRU00409"/>
    </source>
</evidence>
<dbReference type="Gene3D" id="3.30.1490.20">
    <property type="entry name" value="ATP-grasp fold, A domain"/>
    <property type="match status" value="1"/>
</dbReference>
<keyword evidence="3" id="KW-0547">Nucleotide-binding</keyword>
<sequence>MKIAIVYNRPAETGSANWQSSQDVLLQVEAVQHSLVELDVDCLAVPFDRDVSAFAAIVKKEKIEAVFNLCESVDDDPRLIGHPAAVFELLGLPFTGSGSIALMLSTDKLLAKRQLTAAGFRTPGYLAYDGGDISYLLDFALPAIIKPRLEDASIGIDQESIVFKKKELKEKIPVFFKKYGPLLLEQFIDGREFNVSLFGYPAARILPVAEIDFSSFPKELQKIVGYRAKWDEEAFEYHNTRRIFPQKLPQLLERNLRKVASGAYKLFMLRDYGRIDLRMDDLGKIYVLEANANPCISPDAGFIAAAGQCRMTYTDIIRDFVAFLHDRANK</sequence>
<keyword evidence="2 5" id="KW-0436">Ligase</keyword>
<dbReference type="SUPFAM" id="SSF56059">
    <property type="entry name" value="Glutathione synthetase ATP-binding domain-like"/>
    <property type="match status" value="1"/>
</dbReference>
<dbReference type="InterPro" id="IPR013815">
    <property type="entry name" value="ATP_grasp_subdomain_1"/>
</dbReference>
<evidence type="ECO:0000313" key="5">
    <source>
        <dbReference type="EMBL" id="MBC8318969.1"/>
    </source>
</evidence>
<accession>A0A8J6NI67</accession>
<comment type="caution">
    <text evidence="5">The sequence shown here is derived from an EMBL/GenBank/DDBJ whole genome shotgun (WGS) entry which is preliminary data.</text>
</comment>
<evidence type="ECO:0000259" key="4">
    <source>
        <dbReference type="PROSITE" id="PS50975"/>
    </source>
</evidence>
<dbReference type="PROSITE" id="PS50975">
    <property type="entry name" value="ATP_GRASP"/>
    <property type="match status" value="1"/>
</dbReference>
<dbReference type="Pfam" id="PF07478">
    <property type="entry name" value="Dala_Dala_lig_C"/>
    <property type="match status" value="1"/>
</dbReference>
<dbReference type="GO" id="GO:0005524">
    <property type="term" value="F:ATP binding"/>
    <property type="evidence" value="ECO:0007669"/>
    <property type="project" value="UniProtKB-UniRule"/>
</dbReference>
<comment type="similarity">
    <text evidence="1">Belongs to the D-alanine--D-alanine ligase family.</text>
</comment>
<proteinExistence type="inferred from homology"/>
<protein>
    <submittedName>
        <fullName evidence="5">D-alanine--D-alanine ligase</fullName>
    </submittedName>
</protein>
<feature type="domain" description="ATP-grasp" evidence="4">
    <location>
        <begin position="112"/>
        <end position="322"/>
    </location>
</feature>
<name>A0A8J6NI67_9BACT</name>
<dbReference type="Gene3D" id="3.30.470.20">
    <property type="entry name" value="ATP-grasp fold, B domain"/>
    <property type="match status" value="1"/>
</dbReference>
<keyword evidence="3" id="KW-0067">ATP-binding</keyword>
<dbReference type="GO" id="GO:0046872">
    <property type="term" value="F:metal ion binding"/>
    <property type="evidence" value="ECO:0007669"/>
    <property type="project" value="InterPro"/>
</dbReference>
<evidence type="ECO:0000313" key="6">
    <source>
        <dbReference type="Proteomes" id="UP000614424"/>
    </source>
</evidence>